<dbReference type="SUPFAM" id="SSF50475">
    <property type="entry name" value="FMN-binding split barrel"/>
    <property type="match status" value="1"/>
</dbReference>
<dbReference type="Pfam" id="PF01613">
    <property type="entry name" value="Flavin_Reduct"/>
    <property type="match status" value="1"/>
</dbReference>
<dbReference type="Gene3D" id="2.30.110.10">
    <property type="entry name" value="Electron Transport, Fmn-binding Protein, Chain A"/>
    <property type="match status" value="1"/>
</dbReference>
<feature type="domain" description="Flavin reductase like" evidence="5">
    <location>
        <begin position="19"/>
        <end position="178"/>
    </location>
</feature>
<dbReference type="InterPro" id="IPR012349">
    <property type="entry name" value="Split_barrel_FMN-bd"/>
</dbReference>
<reference evidence="6" key="2">
    <citation type="submission" date="2020-09" db="EMBL/GenBank/DDBJ databases">
        <authorList>
            <person name="Sun Q."/>
            <person name="Kim S."/>
        </authorList>
    </citation>
    <scope>NUCLEOTIDE SEQUENCE</scope>
    <source>
        <strain evidence="6">KCTC 42651</strain>
    </source>
</reference>
<dbReference type="Proteomes" id="UP000630353">
    <property type="component" value="Unassembled WGS sequence"/>
</dbReference>
<name>A0A918XTA0_9PROT</name>
<evidence type="ECO:0000256" key="2">
    <source>
        <dbReference type="ARBA" id="ARBA00022630"/>
    </source>
</evidence>
<reference evidence="6" key="1">
    <citation type="journal article" date="2014" name="Int. J. Syst. Evol. Microbiol.">
        <title>Complete genome sequence of Corynebacterium casei LMG S-19264T (=DSM 44701T), isolated from a smear-ripened cheese.</title>
        <authorList>
            <consortium name="US DOE Joint Genome Institute (JGI-PGF)"/>
            <person name="Walter F."/>
            <person name="Albersmeier A."/>
            <person name="Kalinowski J."/>
            <person name="Ruckert C."/>
        </authorList>
    </citation>
    <scope>NUCLEOTIDE SEQUENCE</scope>
    <source>
        <strain evidence="6">KCTC 42651</strain>
    </source>
</reference>
<dbReference type="InterPro" id="IPR002563">
    <property type="entry name" value="Flavin_Rdtase-like_dom"/>
</dbReference>
<dbReference type="PANTHER" id="PTHR33798:SF5">
    <property type="entry name" value="FLAVIN REDUCTASE LIKE DOMAIN-CONTAINING PROTEIN"/>
    <property type="match status" value="1"/>
</dbReference>
<proteinExistence type="inferred from homology"/>
<dbReference type="RefSeq" id="WP_189990578.1">
    <property type="nucleotide sequence ID" value="NZ_BMZS01000006.1"/>
</dbReference>
<comment type="similarity">
    <text evidence="4">Belongs to the flavoredoxin family.</text>
</comment>
<dbReference type="PANTHER" id="PTHR33798">
    <property type="entry name" value="FLAVOPROTEIN OXYGENASE"/>
    <property type="match status" value="1"/>
</dbReference>
<evidence type="ECO:0000313" key="6">
    <source>
        <dbReference type="EMBL" id="GHD52473.1"/>
    </source>
</evidence>
<keyword evidence="7" id="KW-1185">Reference proteome</keyword>
<keyword evidence="2" id="KW-0285">Flavoprotein</keyword>
<comment type="cofactor">
    <cofactor evidence="1">
        <name>FMN</name>
        <dbReference type="ChEBI" id="CHEBI:58210"/>
    </cofactor>
</comment>
<evidence type="ECO:0000256" key="3">
    <source>
        <dbReference type="ARBA" id="ARBA00022643"/>
    </source>
</evidence>
<evidence type="ECO:0000259" key="5">
    <source>
        <dbReference type="SMART" id="SM00903"/>
    </source>
</evidence>
<dbReference type="GO" id="GO:0010181">
    <property type="term" value="F:FMN binding"/>
    <property type="evidence" value="ECO:0007669"/>
    <property type="project" value="InterPro"/>
</dbReference>
<sequence>MEFDFAKLTGPQRYKLLSSTVVPRPIALVSTRGTNGIDNAAPYSFFNVFAENPPTVVLGLQLRPDGVVKDTTRNIRDTGEFVVNLVDRPIAEAMNVCAIDFEEEVSEFDLTGLTRLPCRSIAALRIAEAPVAFECKRVVTLSVGRDRDLVVGEVLHMHVRDGLIDPDTLRIDLSKYQIVGRMFGDLYTPVEGTFALERMSPEEWRRRNPGR</sequence>
<evidence type="ECO:0000256" key="4">
    <source>
        <dbReference type="ARBA" id="ARBA00038054"/>
    </source>
</evidence>
<comment type="caution">
    <text evidence="6">The sequence shown here is derived from an EMBL/GenBank/DDBJ whole genome shotgun (WGS) entry which is preliminary data.</text>
</comment>
<evidence type="ECO:0000256" key="1">
    <source>
        <dbReference type="ARBA" id="ARBA00001917"/>
    </source>
</evidence>
<dbReference type="SMART" id="SM00903">
    <property type="entry name" value="Flavin_Reduct"/>
    <property type="match status" value="1"/>
</dbReference>
<dbReference type="EMBL" id="BMZS01000006">
    <property type="protein sequence ID" value="GHD52473.1"/>
    <property type="molecule type" value="Genomic_DNA"/>
</dbReference>
<dbReference type="AlphaFoldDB" id="A0A918XTA0"/>
<dbReference type="GO" id="GO:0016646">
    <property type="term" value="F:oxidoreductase activity, acting on the CH-NH group of donors, NAD or NADP as acceptor"/>
    <property type="evidence" value="ECO:0007669"/>
    <property type="project" value="UniProtKB-ARBA"/>
</dbReference>
<accession>A0A918XTA0</accession>
<evidence type="ECO:0000313" key="7">
    <source>
        <dbReference type="Proteomes" id="UP000630353"/>
    </source>
</evidence>
<gene>
    <name evidence="6" type="ORF">GCM10017083_27830</name>
</gene>
<keyword evidence="3" id="KW-0288">FMN</keyword>
<protein>
    <recommendedName>
        <fullName evidence="5">Flavin reductase like domain-containing protein</fullName>
    </recommendedName>
</protein>
<organism evidence="6 7">
    <name type="scientific">Thalassobaculum fulvum</name>
    <dbReference type="NCBI Taxonomy" id="1633335"/>
    <lineage>
        <taxon>Bacteria</taxon>
        <taxon>Pseudomonadati</taxon>
        <taxon>Pseudomonadota</taxon>
        <taxon>Alphaproteobacteria</taxon>
        <taxon>Rhodospirillales</taxon>
        <taxon>Thalassobaculaceae</taxon>
        <taxon>Thalassobaculum</taxon>
    </lineage>
</organism>